<comment type="caution">
    <text evidence="2">The sequence shown here is derived from an EMBL/GenBank/DDBJ whole genome shotgun (WGS) entry which is preliminary data.</text>
</comment>
<reference evidence="2" key="1">
    <citation type="submission" date="2021-02" db="EMBL/GenBank/DDBJ databases">
        <authorList>
            <person name="Nowell W R."/>
        </authorList>
    </citation>
    <scope>NUCLEOTIDE SEQUENCE</scope>
</reference>
<dbReference type="Proteomes" id="UP000682733">
    <property type="component" value="Unassembled WGS sequence"/>
</dbReference>
<keyword evidence="1" id="KW-1133">Transmembrane helix</keyword>
<proteinExistence type="predicted"/>
<dbReference type="EMBL" id="CAJNOK010015033">
    <property type="protein sequence ID" value="CAF1216934.1"/>
    <property type="molecule type" value="Genomic_DNA"/>
</dbReference>
<dbReference type="Proteomes" id="UP000677228">
    <property type="component" value="Unassembled WGS sequence"/>
</dbReference>
<evidence type="ECO:0000256" key="1">
    <source>
        <dbReference type="SAM" id="Phobius"/>
    </source>
</evidence>
<organism evidence="2 4">
    <name type="scientific">Didymodactylos carnosus</name>
    <dbReference type="NCBI Taxonomy" id="1234261"/>
    <lineage>
        <taxon>Eukaryota</taxon>
        <taxon>Metazoa</taxon>
        <taxon>Spiralia</taxon>
        <taxon>Gnathifera</taxon>
        <taxon>Rotifera</taxon>
        <taxon>Eurotatoria</taxon>
        <taxon>Bdelloidea</taxon>
        <taxon>Philodinida</taxon>
        <taxon>Philodinidae</taxon>
        <taxon>Didymodactylos</taxon>
    </lineage>
</organism>
<keyword evidence="1" id="KW-0812">Transmembrane</keyword>
<evidence type="ECO:0000313" key="2">
    <source>
        <dbReference type="EMBL" id="CAF1216934.1"/>
    </source>
</evidence>
<dbReference type="EMBL" id="CAJOBA010036567">
    <property type="protein sequence ID" value="CAF4025329.1"/>
    <property type="molecule type" value="Genomic_DNA"/>
</dbReference>
<evidence type="ECO:0000313" key="3">
    <source>
        <dbReference type="EMBL" id="CAF4025329.1"/>
    </source>
</evidence>
<name>A0A8S2ER77_9BILA</name>
<keyword evidence="1" id="KW-0472">Membrane</keyword>
<dbReference type="AlphaFoldDB" id="A0A8S2ER77"/>
<evidence type="ECO:0000313" key="4">
    <source>
        <dbReference type="Proteomes" id="UP000677228"/>
    </source>
</evidence>
<accession>A0A8S2ER77</accession>
<gene>
    <name evidence="2" type="ORF">OVA965_LOCUS24727</name>
    <name evidence="3" type="ORF">TMI583_LOCUS25447</name>
</gene>
<feature type="transmembrane region" description="Helical" evidence="1">
    <location>
        <begin position="114"/>
        <end position="132"/>
    </location>
</feature>
<protein>
    <submittedName>
        <fullName evidence="2">Uncharacterized protein</fullName>
    </submittedName>
</protein>
<sequence>MTMWNYYDTSTLPNDVLLYSNEKFYNLVYELAGEDVLKIQSIHPVPPLLRTESVFELFHYDCIQINFINLKRNSYLYRKGRRYFNSCVKNSSQNILDILDIDPKAQSAVVYLQLLNYIIKAYILVAWLWLKFYSIKEKLSRSKKYEYLITKAVQYSIELNSLLFIFSVVLGHKPLDYTLNNIHLFSSQGCETTFRNSRAMSAMC</sequence>